<evidence type="ECO:0000313" key="2">
    <source>
        <dbReference type="Proteomes" id="UP000499080"/>
    </source>
</evidence>
<gene>
    <name evidence="1" type="ORF">AVEN_179765_1</name>
</gene>
<accession>A0A4Y2S5T9</accession>
<keyword evidence="2" id="KW-1185">Reference proteome</keyword>
<dbReference type="OrthoDB" id="6562203at2759"/>
<reference evidence="1 2" key="1">
    <citation type="journal article" date="2019" name="Sci. Rep.">
        <title>Orb-weaving spider Araneus ventricosus genome elucidates the spidroin gene catalogue.</title>
        <authorList>
            <person name="Kono N."/>
            <person name="Nakamura H."/>
            <person name="Ohtoshi R."/>
            <person name="Moran D.A.P."/>
            <person name="Shinohara A."/>
            <person name="Yoshida Y."/>
            <person name="Fujiwara M."/>
            <person name="Mori M."/>
            <person name="Tomita M."/>
            <person name="Arakawa K."/>
        </authorList>
    </citation>
    <scope>NUCLEOTIDE SEQUENCE [LARGE SCALE GENOMIC DNA]</scope>
</reference>
<proteinExistence type="predicted"/>
<protein>
    <submittedName>
        <fullName evidence="1">Uncharacterized protein</fullName>
    </submittedName>
</protein>
<dbReference type="AlphaFoldDB" id="A0A4Y2S5T9"/>
<dbReference type="EMBL" id="BGPR01019802">
    <property type="protein sequence ID" value="GBN82966.1"/>
    <property type="molecule type" value="Genomic_DNA"/>
</dbReference>
<evidence type="ECO:0000313" key="1">
    <source>
        <dbReference type="EMBL" id="GBN82966.1"/>
    </source>
</evidence>
<sequence length="86" mass="9933">MQWLKEPSIKNSFHICEINEVRNITRTITRLRTSHFKAMRIDVNGVRTHAQCSHCPDTELSPNHIFDCPAILRAWQGVCFSPAEEV</sequence>
<organism evidence="1 2">
    <name type="scientific">Araneus ventricosus</name>
    <name type="common">Orbweaver spider</name>
    <name type="synonym">Epeira ventricosa</name>
    <dbReference type="NCBI Taxonomy" id="182803"/>
    <lineage>
        <taxon>Eukaryota</taxon>
        <taxon>Metazoa</taxon>
        <taxon>Ecdysozoa</taxon>
        <taxon>Arthropoda</taxon>
        <taxon>Chelicerata</taxon>
        <taxon>Arachnida</taxon>
        <taxon>Araneae</taxon>
        <taxon>Araneomorphae</taxon>
        <taxon>Entelegynae</taxon>
        <taxon>Araneoidea</taxon>
        <taxon>Araneidae</taxon>
        <taxon>Araneus</taxon>
    </lineage>
</organism>
<name>A0A4Y2S5T9_ARAVE</name>
<dbReference type="Proteomes" id="UP000499080">
    <property type="component" value="Unassembled WGS sequence"/>
</dbReference>
<comment type="caution">
    <text evidence="1">The sequence shown here is derived from an EMBL/GenBank/DDBJ whole genome shotgun (WGS) entry which is preliminary data.</text>
</comment>